<protein>
    <submittedName>
        <fullName evidence="1">Uncharacterized protein</fullName>
    </submittedName>
</protein>
<name>A0A517XY01_9BACT</name>
<evidence type="ECO:0000313" key="1">
    <source>
        <dbReference type="EMBL" id="QDU22376.1"/>
    </source>
</evidence>
<dbReference type="KEGG" id="uli:ETAA1_43560"/>
<evidence type="ECO:0000313" key="2">
    <source>
        <dbReference type="Proteomes" id="UP000319576"/>
    </source>
</evidence>
<gene>
    <name evidence="1" type="ORF">ETAA1_43560</name>
</gene>
<dbReference type="AlphaFoldDB" id="A0A517XY01"/>
<keyword evidence="2" id="KW-1185">Reference proteome</keyword>
<accession>A0A517XY01</accession>
<organism evidence="1 2">
    <name type="scientific">Urbifossiella limnaea</name>
    <dbReference type="NCBI Taxonomy" id="2528023"/>
    <lineage>
        <taxon>Bacteria</taxon>
        <taxon>Pseudomonadati</taxon>
        <taxon>Planctomycetota</taxon>
        <taxon>Planctomycetia</taxon>
        <taxon>Gemmatales</taxon>
        <taxon>Gemmataceae</taxon>
        <taxon>Urbifossiella</taxon>
    </lineage>
</organism>
<reference evidence="1 2" key="1">
    <citation type="submission" date="2019-02" db="EMBL/GenBank/DDBJ databases">
        <title>Deep-cultivation of Planctomycetes and their phenomic and genomic characterization uncovers novel biology.</title>
        <authorList>
            <person name="Wiegand S."/>
            <person name="Jogler M."/>
            <person name="Boedeker C."/>
            <person name="Pinto D."/>
            <person name="Vollmers J."/>
            <person name="Rivas-Marin E."/>
            <person name="Kohn T."/>
            <person name="Peeters S.H."/>
            <person name="Heuer A."/>
            <person name="Rast P."/>
            <person name="Oberbeckmann S."/>
            <person name="Bunk B."/>
            <person name="Jeske O."/>
            <person name="Meyerdierks A."/>
            <person name="Storesund J.E."/>
            <person name="Kallscheuer N."/>
            <person name="Luecker S."/>
            <person name="Lage O.M."/>
            <person name="Pohl T."/>
            <person name="Merkel B.J."/>
            <person name="Hornburger P."/>
            <person name="Mueller R.-W."/>
            <person name="Bruemmer F."/>
            <person name="Labrenz M."/>
            <person name="Spormann A.M."/>
            <person name="Op den Camp H."/>
            <person name="Overmann J."/>
            <person name="Amann R."/>
            <person name="Jetten M.S.M."/>
            <person name="Mascher T."/>
            <person name="Medema M.H."/>
            <person name="Devos D.P."/>
            <person name="Kaster A.-K."/>
            <person name="Ovreas L."/>
            <person name="Rohde M."/>
            <person name="Galperin M.Y."/>
            <person name="Jogler C."/>
        </authorList>
    </citation>
    <scope>NUCLEOTIDE SEQUENCE [LARGE SCALE GENOMIC DNA]</scope>
    <source>
        <strain evidence="1 2">ETA_A1</strain>
    </source>
</reference>
<sequence length="59" mass="6419">MSLTTCTGVLQSGLNHGRNVLWRLSPARGHTMIRWRALASTAAFARLFPSTGTHGNRPS</sequence>
<dbReference type="EMBL" id="CP036273">
    <property type="protein sequence ID" value="QDU22376.1"/>
    <property type="molecule type" value="Genomic_DNA"/>
</dbReference>
<proteinExistence type="predicted"/>
<dbReference type="Proteomes" id="UP000319576">
    <property type="component" value="Chromosome"/>
</dbReference>